<keyword evidence="4" id="KW-1185">Reference proteome</keyword>
<dbReference type="CDD" id="cd10747">
    <property type="entry name" value="DnaJ_C"/>
    <property type="match status" value="1"/>
</dbReference>
<dbReference type="InterPro" id="IPR051339">
    <property type="entry name" value="DnaJ_subfamily_B"/>
</dbReference>
<dbReference type="Gene3D" id="2.60.260.20">
    <property type="entry name" value="Urease metallochaperone UreE, N-terminal domain"/>
    <property type="match status" value="2"/>
</dbReference>
<dbReference type="Gene3D" id="1.10.287.110">
    <property type="entry name" value="DnaJ domain"/>
    <property type="match status" value="1"/>
</dbReference>
<accession>A0A9Q1C8H5</accession>
<dbReference type="PROSITE" id="PS50076">
    <property type="entry name" value="DNAJ_2"/>
    <property type="match status" value="1"/>
</dbReference>
<proteinExistence type="predicted"/>
<dbReference type="SUPFAM" id="SSF49493">
    <property type="entry name" value="HSP40/DnaJ peptide-binding domain"/>
    <property type="match status" value="2"/>
</dbReference>
<dbReference type="InterPro" id="IPR018253">
    <property type="entry name" value="DnaJ_domain_CS"/>
</dbReference>
<reference evidence="3" key="1">
    <citation type="submission" date="2021-10" db="EMBL/GenBank/DDBJ databases">
        <title>Tropical sea cucumber genome reveals ecological adaptation and Cuvierian tubules defense mechanism.</title>
        <authorList>
            <person name="Chen T."/>
        </authorList>
    </citation>
    <scope>NUCLEOTIDE SEQUENCE</scope>
    <source>
        <strain evidence="3">Nanhai2018</strain>
        <tissue evidence="3">Muscle</tissue>
    </source>
</reference>
<protein>
    <submittedName>
        <fullName evidence="3">DnaJ-like subfamily B member 4</fullName>
    </submittedName>
</protein>
<dbReference type="PANTHER" id="PTHR24078:SF553">
    <property type="entry name" value="DNAJ HOMOLOG SUBFAMILY B MEMBER 5"/>
    <property type="match status" value="1"/>
</dbReference>
<dbReference type="InterPro" id="IPR001623">
    <property type="entry name" value="DnaJ_domain"/>
</dbReference>
<dbReference type="AlphaFoldDB" id="A0A9Q1C8H5"/>
<gene>
    <name evidence="3" type="ORF">HOLleu_14589</name>
</gene>
<dbReference type="FunFam" id="2.60.260.20:FF:000002">
    <property type="entry name" value="Dnaj homolog subfamily b member"/>
    <property type="match status" value="1"/>
</dbReference>
<name>A0A9Q1C8H5_HOLLE</name>
<organism evidence="3 4">
    <name type="scientific">Holothuria leucospilota</name>
    <name type="common">Black long sea cucumber</name>
    <name type="synonym">Mertensiothuria leucospilota</name>
    <dbReference type="NCBI Taxonomy" id="206669"/>
    <lineage>
        <taxon>Eukaryota</taxon>
        <taxon>Metazoa</taxon>
        <taxon>Echinodermata</taxon>
        <taxon>Eleutherozoa</taxon>
        <taxon>Echinozoa</taxon>
        <taxon>Holothuroidea</taxon>
        <taxon>Aspidochirotacea</taxon>
        <taxon>Aspidochirotida</taxon>
        <taxon>Holothuriidae</taxon>
        <taxon>Holothuria</taxon>
    </lineage>
</organism>
<dbReference type="SUPFAM" id="SSF46565">
    <property type="entry name" value="Chaperone J-domain"/>
    <property type="match status" value="1"/>
</dbReference>
<comment type="caution">
    <text evidence="3">The sequence shown here is derived from an EMBL/GenBank/DDBJ whole genome shotgun (WGS) entry which is preliminary data.</text>
</comment>
<dbReference type="PRINTS" id="PR00625">
    <property type="entry name" value="JDOMAIN"/>
</dbReference>
<dbReference type="FunFam" id="2.60.260.20:FF:000037">
    <property type="entry name" value="DnaJ heat shock protein"/>
    <property type="match status" value="1"/>
</dbReference>
<dbReference type="PROSITE" id="PS00636">
    <property type="entry name" value="DNAJ_1"/>
    <property type="match status" value="1"/>
</dbReference>
<dbReference type="GO" id="GO:0005829">
    <property type="term" value="C:cytosol"/>
    <property type="evidence" value="ECO:0007669"/>
    <property type="project" value="TreeGrafter"/>
</dbReference>
<dbReference type="GO" id="GO:0006457">
    <property type="term" value="P:protein folding"/>
    <property type="evidence" value="ECO:0007669"/>
    <property type="project" value="InterPro"/>
</dbReference>
<dbReference type="FunFam" id="1.10.287.110:FF:000033">
    <property type="entry name" value="dnaJ homolog subfamily B member 13"/>
    <property type="match status" value="1"/>
</dbReference>
<dbReference type="InterPro" id="IPR036869">
    <property type="entry name" value="J_dom_sf"/>
</dbReference>
<dbReference type="CDD" id="cd06257">
    <property type="entry name" value="DnaJ"/>
    <property type="match status" value="1"/>
</dbReference>
<feature type="domain" description="J" evidence="2">
    <location>
        <begin position="8"/>
        <end position="72"/>
    </location>
</feature>
<evidence type="ECO:0000259" key="2">
    <source>
        <dbReference type="PROSITE" id="PS50076"/>
    </source>
</evidence>
<keyword evidence="1" id="KW-0143">Chaperone</keyword>
<evidence type="ECO:0000313" key="4">
    <source>
        <dbReference type="Proteomes" id="UP001152320"/>
    </source>
</evidence>
<dbReference type="InterPro" id="IPR008971">
    <property type="entry name" value="HSP40/DnaJ_pept-bd"/>
</dbReference>
<dbReference type="Pfam" id="PF00226">
    <property type="entry name" value="DnaJ"/>
    <property type="match status" value="1"/>
</dbReference>
<dbReference type="EMBL" id="JAIZAY010000006">
    <property type="protein sequence ID" value="KAJ8040330.1"/>
    <property type="molecule type" value="Genomic_DNA"/>
</dbReference>
<dbReference type="OrthoDB" id="550424at2759"/>
<dbReference type="Pfam" id="PF01556">
    <property type="entry name" value="DnaJ_C"/>
    <property type="match status" value="1"/>
</dbReference>
<evidence type="ECO:0000313" key="3">
    <source>
        <dbReference type="EMBL" id="KAJ8040330.1"/>
    </source>
</evidence>
<dbReference type="SMART" id="SM00271">
    <property type="entry name" value="DnaJ"/>
    <property type="match status" value="1"/>
</dbReference>
<dbReference type="GO" id="GO:0051082">
    <property type="term" value="F:unfolded protein binding"/>
    <property type="evidence" value="ECO:0007669"/>
    <property type="project" value="InterPro"/>
</dbReference>
<sequence length="342" mass="38412">MPSKMGKDYYNVLGISRDASDDDIKKAYRKMALKYHPDKNKTKEAEEKFKDVSEAYEVLSDKKKKEIYDKYGEDGLKGGVPGGGGGPGESFSWSYHGDPRTTFASFFGGSDPFEVFFNMGGPSTRSSMFGAESMEVDDDDMFHNMGGFHHGFNNSRVMRKKIDPPIHHDLKVSLEDIFHGCTKKMKISRRVLKSDGRSTRMEEKVLEINVKPGWKEGTKITFPKEGDQSPGHIPADIVFTLKDKPHQLFVRDGSNLLYKASISLREALCGTVLHVPTIDGRTIAVPSNDVIKPNNKKRIPKEGLPYPKKPSQRGDLIITFDIVFPDHLTKNQKEILGDTLPR</sequence>
<dbReference type="PANTHER" id="PTHR24078">
    <property type="entry name" value="DNAJ HOMOLOG SUBFAMILY C MEMBER"/>
    <property type="match status" value="1"/>
</dbReference>
<dbReference type="GO" id="GO:0051087">
    <property type="term" value="F:protein-folding chaperone binding"/>
    <property type="evidence" value="ECO:0007669"/>
    <property type="project" value="TreeGrafter"/>
</dbReference>
<dbReference type="InterPro" id="IPR002939">
    <property type="entry name" value="DnaJ_C"/>
</dbReference>
<dbReference type="Proteomes" id="UP001152320">
    <property type="component" value="Chromosome 6"/>
</dbReference>
<evidence type="ECO:0000256" key="1">
    <source>
        <dbReference type="ARBA" id="ARBA00023186"/>
    </source>
</evidence>